<evidence type="ECO:0000313" key="4">
    <source>
        <dbReference type="Proteomes" id="UP000276133"/>
    </source>
</evidence>
<dbReference type="InterPro" id="IPR019155">
    <property type="entry name" value="CLEC16A/TT9_N"/>
</dbReference>
<reference evidence="3 4" key="1">
    <citation type="journal article" date="2018" name="Sci. Rep.">
        <title>Genomic signatures of local adaptation to the degree of environmental predictability in rotifers.</title>
        <authorList>
            <person name="Franch-Gras L."/>
            <person name="Hahn C."/>
            <person name="Garcia-Roger E.M."/>
            <person name="Carmona M.J."/>
            <person name="Serra M."/>
            <person name="Gomez A."/>
        </authorList>
    </citation>
    <scope>NUCLEOTIDE SEQUENCE [LARGE SCALE GENOMIC DNA]</scope>
    <source>
        <strain evidence="3">HYR1</strain>
    </source>
</reference>
<keyword evidence="4" id="KW-1185">Reference proteome</keyword>
<dbReference type="PANTHER" id="PTHR21481:SF0">
    <property type="entry name" value="PROTEIN CLEC16A"/>
    <property type="match status" value="1"/>
</dbReference>
<dbReference type="GO" id="GO:0005770">
    <property type="term" value="C:late endosome"/>
    <property type="evidence" value="ECO:0007669"/>
    <property type="project" value="TreeGrafter"/>
</dbReference>
<dbReference type="PANTHER" id="PTHR21481">
    <property type="entry name" value="PROTEIN CLEC16A"/>
    <property type="match status" value="1"/>
</dbReference>
<evidence type="ECO:0000313" key="3">
    <source>
        <dbReference type="EMBL" id="RMZ96417.1"/>
    </source>
</evidence>
<dbReference type="AlphaFoldDB" id="A0A3M7PCI5"/>
<protein>
    <submittedName>
        <fullName evidence="3">CLEC16A isoform X2</fullName>
    </submittedName>
</protein>
<dbReference type="Pfam" id="PF09758">
    <property type="entry name" value="FPL"/>
    <property type="match status" value="1"/>
</dbReference>
<organism evidence="3 4">
    <name type="scientific">Brachionus plicatilis</name>
    <name type="common">Marine rotifer</name>
    <name type="synonym">Brachionus muelleri</name>
    <dbReference type="NCBI Taxonomy" id="10195"/>
    <lineage>
        <taxon>Eukaryota</taxon>
        <taxon>Metazoa</taxon>
        <taxon>Spiralia</taxon>
        <taxon>Gnathifera</taxon>
        <taxon>Rotifera</taxon>
        <taxon>Eurotatoria</taxon>
        <taxon>Monogononta</taxon>
        <taxon>Pseudotrocha</taxon>
        <taxon>Ploima</taxon>
        <taxon>Brachionidae</taxon>
        <taxon>Brachionus</taxon>
    </lineage>
</organism>
<dbReference type="GO" id="GO:0016197">
    <property type="term" value="P:endosomal transport"/>
    <property type="evidence" value="ECO:0007669"/>
    <property type="project" value="TreeGrafter"/>
</dbReference>
<dbReference type="GO" id="GO:1901096">
    <property type="term" value="P:regulation of autophagosome maturation"/>
    <property type="evidence" value="ECO:0007669"/>
    <property type="project" value="TreeGrafter"/>
</dbReference>
<dbReference type="InterPro" id="IPR039272">
    <property type="entry name" value="CLEC16A/TT9"/>
</dbReference>
<name>A0A3M7PCI5_BRAPC</name>
<accession>A0A3M7PCI5</accession>
<dbReference type="EMBL" id="REGN01012218">
    <property type="protein sequence ID" value="RMZ96417.1"/>
    <property type="molecule type" value="Genomic_DNA"/>
</dbReference>
<comment type="caution">
    <text evidence="3">The sequence shown here is derived from an EMBL/GenBank/DDBJ whole genome shotgun (WGS) entry which is preliminary data.</text>
</comment>
<dbReference type="GO" id="GO:0006914">
    <property type="term" value="P:autophagy"/>
    <property type="evidence" value="ECO:0007669"/>
    <property type="project" value="UniProtKB-KW"/>
</dbReference>
<sequence>MISKARLWMGIGRPKNPHSIENLKYLYGILNKNQIVTENNKDLLIETLRSISEILIWGDQNDSGVFDFFLEKQMITFFLHYMKQKYGRFICVQLLQTLNILFENIRNETSLYFLLSNNHINNIILNKFDFSDEEVMAYYISFLKTLSLKLNTHSIHFFFNERVSEFPLYVEALKFFDHPEAMVRIAVRTLTLNVFRVPVQQMQKFIKEKTAECYFSNLVWLVRNHVLDLDICVKNTIE</sequence>
<feature type="domain" description="FPL" evidence="2">
    <location>
        <begin position="48"/>
        <end position="195"/>
    </location>
</feature>
<proteinExistence type="predicted"/>
<dbReference type="STRING" id="10195.A0A3M7PCI5"/>
<gene>
    <name evidence="3" type="ORF">BpHYR1_045783</name>
</gene>
<dbReference type="Proteomes" id="UP000276133">
    <property type="component" value="Unassembled WGS sequence"/>
</dbReference>
<evidence type="ECO:0000259" key="2">
    <source>
        <dbReference type="Pfam" id="PF09758"/>
    </source>
</evidence>
<dbReference type="GO" id="GO:0007034">
    <property type="term" value="P:vacuolar transport"/>
    <property type="evidence" value="ECO:0007669"/>
    <property type="project" value="TreeGrafter"/>
</dbReference>
<evidence type="ECO:0000256" key="1">
    <source>
        <dbReference type="ARBA" id="ARBA00023006"/>
    </source>
</evidence>
<dbReference type="OrthoDB" id="294052at2759"/>
<keyword evidence="1" id="KW-0072">Autophagy</keyword>
<dbReference type="GO" id="GO:0005794">
    <property type="term" value="C:Golgi apparatus"/>
    <property type="evidence" value="ECO:0007669"/>
    <property type="project" value="TreeGrafter"/>
</dbReference>